<name>A0ABV7D323_9PROT</name>
<keyword evidence="7 9" id="KW-0472">Membrane</keyword>
<dbReference type="PANTHER" id="PTHR35011:SF4">
    <property type="entry name" value="SLL1102 PROTEIN"/>
    <property type="match status" value="1"/>
</dbReference>
<keyword evidence="5 9" id="KW-0812">Transmembrane</keyword>
<evidence type="ECO:0000256" key="3">
    <source>
        <dbReference type="ARBA" id="ARBA00022475"/>
    </source>
</evidence>
<protein>
    <recommendedName>
        <fullName evidence="9">TRAP transporter small permease protein</fullName>
    </recommendedName>
</protein>
<sequence length="189" mass="21342">MFKIMQFLDFLNTRIAKVAVWIIPLLVLVIMTDITLRHWFVIGSTKLQELEWHLHGALFLFCLGWAYIKNAHVRIELFAEKFSARTSARIELLGCLLFLMPYCLAILYFGIDYIAYSFAYGESSASATGLPYRWIMKSGILAGFSLLLCAGLTRSLEAIIYLYGPTSLAHLTFYGTKPVHMSGTPVGRS</sequence>
<dbReference type="InterPro" id="IPR007387">
    <property type="entry name" value="TRAP_DctQ"/>
</dbReference>
<gene>
    <name evidence="11" type="ORF">ACFOKA_05020</name>
</gene>
<feature type="transmembrane region" description="Helical" evidence="9">
    <location>
        <begin position="131"/>
        <end position="152"/>
    </location>
</feature>
<comment type="function">
    <text evidence="9">Part of the tripartite ATP-independent periplasmic (TRAP) transport system.</text>
</comment>
<evidence type="ECO:0000256" key="6">
    <source>
        <dbReference type="ARBA" id="ARBA00022989"/>
    </source>
</evidence>
<evidence type="ECO:0000313" key="12">
    <source>
        <dbReference type="Proteomes" id="UP001595444"/>
    </source>
</evidence>
<evidence type="ECO:0000259" key="10">
    <source>
        <dbReference type="Pfam" id="PF04290"/>
    </source>
</evidence>
<feature type="domain" description="Tripartite ATP-independent periplasmic transporters DctQ component" evidence="10">
    <location>
        <begin position="26"/>
        <end position="155"/>
    </location>
</feature>
<evidence type="ECO:0000256" key="5">
    <source>
        <dbReference type="ARBA" id="ARBA00022692"/>
    </source>
</evidence>
<evidence type="ECO:0000256" key="2">
    <source>
        <dbReference type="ARBA" id="ARBA00022448"/>
    </source>
</evidence>
<dbReference type="PANTHER" id="PTHR35011">
    <property type="entry name" value="2,3-DIKETO-L-GULONATE TRAP TRANSPORTER SMALL PERMEASE PROTEIN YIAM"/>
    <property type="match status" value="1"/>
</dbReference>
<evidence type="ECO:0000256" key="1">
    <source>
        <dbReference type="ARBA" id="ARBA00004429"/>
    </source>
</evidence>
<evidence type="ECO:0000256" key="4">
    <source>
        <dbReference type="ARBA" id="ARBA00022519"/>
    </source>
</evidence>
<evidence type="ECO:0000256" key="7">
    <source>
        <dbReference type="ARBA" id="ARBA00023136"/>
    </source>
</evidence>
<feature type="transmembrane region" description="Helical" evidence="9">
    <location>
        <begin position="89"/>
        <end position="111"/>
    </location>
</feature>
<keyword evidence="3" id="KW-1003">Cell membrane</keyword>
<keyword evidence="12" id="KW-1185">Reference proteome</keyword>
<reference evidence="12" key="1">
    <citation type="journal article" date="2019" name="Int. J. Syst. Evol. Microbiol.">
        <title>The Global Catalogue of Microorganisms (GCM) 10K type strain sequencing project: providing services to taxonomists for standard genome sequencing and annotation.</title>
        <authorList>
            <consortium name="The Broad Institute Genomics Platform"/>
            <consortium name="The Broad Institute Genome Sequencing Center for Infectious Disease"/>
            <person name="Wu L."/>
            <person name="Ma J."/>
        </authorList>
    </citation>
    <scope>NUCLEOTIDE SEQUENCE [LARGE SCALE GENOMIC DNA]</scope>
    <source>
        <strain evidence="12">KCTC 62164</strain>
    </source>
</reference>
<keyword evidence="6 9" id="KW-1133">Transmembrane helix</keyword>
<keyword evidence="2 9" id="KW-0813">Transport</keyword>
<dbReference type="Pfam" id="PF04290">
    <property type="entry name" value="DctQ"/>
    <property type="match status" value="1"/>
</dbReference>
<organism evidence="11 12">
    <name type="scientific">Kordiimonas pumila</name>
    <dbReference type="NCBI Taxonomy" id="2161677"/>
    <lineage>
        <taxon>Bacteria</taxon>
        <taxon>Pseudomonadati</taxon>
        <taxon>Pseudomonadota</taxon>
        <taxon>Alphaproteobacteria</taxon>
        <taxon>Kordiimonadales</taxon>
        <taxon>Kordiimonadaceae</taxon>
        <taxon>Kordiimonas</taxon>
    </lineage>
</organism>
<comment type="subunit">
    <text evidence="9">The complex comprises the extracytoplasmic solute receptor protein and the two transmembrane proteins.</text>
</comment>
<feature type="transmembrane region" description="Helical" evidence="9">
    <location>
        <begin position="52"/>
        <end position="68"/>
    </location>
</feature>
<keyword evidence="4 9" id="KW-0997">Cell inner membrane</keyword>
<dbReference type="RefSeq" id="WP_228073880.1">
    <property type="nucleotide sequence ID" value="NZ_CP061205.1"/>
</dbReference>
<evidence type="ECO:0000256" key="8">
    <source>
        <dbReference type="ARBA" id="ARBA00038436"/>
    </source>
</evidence>
<proteinExistence type="inferred from homology"/>
<comment type="caution">
    <text evidence="11">The sequence shown here is derived from an EMBL/GenBank/DDBJ whole genome shotgun (WGS) entry which is preliminary data.</text>
</comment>
<dbReference type="Proteomes" id="UP001595444">
    <property type="component" value="Unassembled WGS sequence"/>
</dbReference>
<comment type="subcellular location">
    <subcellularLocation>
        <location evidence="1 9">Cell inner membrane</location>
        <topology evidence="1 9">Multi-pass membrane protein</topology>
    </subcellularLocation>
</comment>
<dbReference type="InterPro" id="IPR055348">
    <property type="entry name" value="DctQ"/>
</dbReference>
<dbReference type="EMBL" id="JBHRSL010000002">
    <property type="protein sequence ID" value="MFC3051262.1"/>
    <property type="molecule type" value="Genomic_DNA"/>
</dbReference>
<comment type="similarity">
    <text evidence="8 9">Belongs to the TRAP transporter small permease family.</text>
</comment>
<accession>A0ABV7D323</accession>
<feature type="transmembrane region" description="Helical" evidence="9">
    <location>
        <begin position="20"/>
        <end position="40"/>
    </location>
</feature>
<evidence type="ECO:0000313" key="11">
    <source>
        <dbReference type="EMBL" id="MFC3051262.1"/>
    </source>
</evidence>
<evidence type="ECO:0000256" key="9">
    <source>
        <dbReference type="RuleBase" id="RU369079"/>
    </source>
</evidence>